<sequence>MNSSVIIPNYNGEKLLTENLPLVIKAMNNPANGICEIIVVDDGSWDGSVRLIKEKFPQVKVIKHKINRGFSASINTGVRGSSGDLLVLLNSDVIPDEDFLISTLPHFKNPKVFAVSLHEKGYGWARGGFKDGYIQILPGEESDSFHESFYVSGGSGVFRRSFWMSLGGMDEKLFSPFYWEDIDICYRAAKRGYQILWDPESLVIHKHESTISKLSKKYVARVRERNQLLFIWKNITSASLTRRHLTGVLERLVRHPGYLRIVIMALGRLGIARKARQKEIKESRVSDEAIFSGFN</sequence>
<dbReference type="GO" id="GO:0016757">
    <property type="term" value="F:glycosyltransferase activity"/>
    <property type="evidence" value="ECO:0007669"/>
    <property type="project" value="UniProtKB-KW"/>
</dbReference>
<dbReference type="InterPro" id="IPR001173">
    <property type="entry name" value="Glyco_trans_2-like"/>
</dbReference>
<proteinExistence type="inferred from homology"/>
<evidence type="ECO:0000313" key="5">
    <source>
        <dbReference type="EMBL" id="PJA42922.1"/>
    </source>
</evidence>
<organism evidence="5 6">
    <name type="scientific">Candidatus Woesebacteria bacterium CG_4_9_14_3_um_filter_39_10</name>
    <dbReference type="NCBI Taxonomy" id="1975056"/>
    <lineage>
        <taxon>Bacteria</taxon>
        <taxon>Candidatus Woeseibacteriota</taxon>
    </lineage>
</organism>
<evidence type="ECO:0000256" key="2">
    <source>
        <dbReference type="ARBA" id="ARBA00022676"/>
    </source>
</evidence>
<evidence type="ECO:0000256" key="3">
    <source>
        <dbReference type="ARBA" id="ARBA00022679"/>
    </source>
</evidence>
<dbReference type="Proteomes" id="UP000230484">
    <property type="component" value="Unassembled WGS sequence"/>
</dbReference>
<comment type="caution">
    <text evidence="5">The sequence shown here is derived from an EMBL/GenBank/DDBJ whole genome shotgun (WGS) entry which is preliminary data.</text>
</comment>
<dbReference type="SUPFAM" id="SSF53448">
    <property type="entry name" value="Nucleotide-diphospho-sugar transferases"/>
    <property type="match status" value="1"/>
</dbReference>
<name>A0A2M7X9T5_9BACT</name>
<dbReference type="CDD" id="cd04186">
    <property type="entry name" value="GT_2_like_c"/>
    <property type="match status" value="1"/>
</dbReference>
<dbReference type="AlphaFoldDB" id="A0A2M7X9T5"/>
<dbReference type="PANTHER" id="PTHR43179">
    <property type="entry name" value="RHAMNOSYLTRANSFERASE WBBL"/>
    <property type="match status" value="1"/>
</dbReference>
<dbReference type="InterPro" id="IPR029044">
    <property type="entry name" value="Nucleotide-diphossugar_trans"/>
</dbReference>
<protein>
    <recommendedName>
        <fullName evidence="4">Glycosyltransferase 2-like domain-containing protein</fullName>
    </recommendedName>
</protein>
<dbReference type="Pfam" id="PF00535">
    <property type="entry name" value="Glycos_transf_2"/>
    <property type="match status" value="1"/>
</dbReference>
<dbReference type="PANTHER" id="PTHR43179:SF12">
    <property type="entry name" value="GALACTOFURANOSYLTRANSFERASE GLFT2"/>
    <property type="match status" value="1"/>
</dbReference>
<dbReference type="Gene3D" id="3.90.550.10">
    <property type="entry name" value="Spore Coat Polysaccharide Biosynthesis Protein SpsA, Chain A"/>
    <property type="match status" value="1"/>
</dbReference>
<gene>
    <name evidence="5" type="ORF">CO176_00990</name>
</gene>
<feature type="domain" description="Glycosyltransferase 2-like" evidence="4">
    <location>
        <begin position="4"/>
        <end position="160"/>
    </location>
</feature>
<accession>A0A2M7X9T5</accession>
<reference evidence="6" key="1">
    <citation type="submission" date="2017-09" db="EMBL/GenBank/DDBJ databases">
        <title>Depth-based differentiation of microbial function through sediment-hosted aquifers and enrichment of novel symbionts in the deep terrestrial subsurface.</title>
        <authorList>
            <person name="Probst A.J."/>
            <person name="Ladd B."/>
            <person name="Jarett J.K."/>
            <person name="Geller-Mcgrath D.E."/>
            <person name="Sieber C.M.K."/>
            <person name="Emerson J.B."/>
            <person name="Anantharaman K."/>
            <person name="Thomas B.C."/>
            <person name="Malmstrom R."/>
            <person name="Stieglmeier M."/>
            <person name="Klingl A."/>
            <person name="Woyke T."/>
            <person name="Ryan C.M."/>
            <person name="Banfield J.F."/>
        </authorList>
    </citation>
    <scope>NUCLEOTIDE SEQUENCE [LARGE SCALE GENOMIC DNA]</scope>
</reference>
<comment type="similarity">
    <text evidence="1">Belongs to the glycosyltransferase 2 family.</text>
</comment>
<keyword evidence="2" id="KW-0328">Glycosyltransferase</keyword>
<evidence type="ECO:0000313" key="6">
    <source>
        <dbReference type="Proteomes" id="UP000230484"/>
    </source>
</evidence>
<dbReference type="EMBL" id="PFWW01000019">
    <property type="protein sequence ID" value="PJA42922.1"/>
    <property type="molecule type" value="Genomic_DNA"/>
</dbReference>
<evidence type="ECO:0000259" key="4">
    <source>
        <dbReference type="Pfam" id="PF00535"/>
    </source>
</evidence>
<evidence type="ECO:0000256" key="1">
    <source>
        <dbReference type="ARBA" id="ARBA00006739"/>
    </source>
</evidence>
<keyword evidence="3" id="KW-0808">Transferase</keyword>